<evidence type="ECO:0000256" key="3">
    <source>
        <dbReference type="ARBA" id="ARBA00022989"/>
    </source>
</evidence>
<name>A0A832A440_9BACT</name>
<evidence type="ECO:0000313" key="6">
    <source>
        <dbReference type="EMBL" id="HFK98238.1"/>
    </source>
</evidence>
<feature type="transmembrane region" description="Helical" evidence="5">
    <location>
        <begin position="168"/>
        <end position="187"/>
    </location>
</feature>
<feature type="transmembrane region" description="Helical" evidence="5">
    <location>
        <begin position="208"/>
        <end position="229"/>
    </location>
</feature>
<dbReference type="CDD" id="cd16914">
    <property type="entry name" value="EcfT"/>
    <property type="match status" value="1"/>
</dbReference>
<feature type="transmembrane region" description="Helical" evidence="5">
    <location>
        <begin position="122"/>
        <end position="139"/>
    </location>
</feature>
<dbReference type="AlphaFoldDB" id="A0A832A440"/>
<keyword evidence="2 5" id="KW-0812">Transmembrane</keyword>
<proteinExistence type="predicted"/>
<dbReference type="InterPro" id="IPR003339">
    <property type="entry name" value="ABC/ECF_trnsptr_transmembrane"/>
</dbReference>
<evidence type="ECO:0000256" key="2">
    <source>
        <dbReference type="ARBA" id="ARBA00022692"/>
    </source>
</evidence>
<comment type="subcellular location">
    <subcellularLocation>
        <location evidence="1">Membrane</location>
        <topology evidence="1">Multi-pass membrane protein</topology>
    </subcellularLocation>
</comment>
<keyword evidence="4 5" id="KW-0472">Membrane</keyword>
<organism evidence="6">
    <name type="scientific">Desulfacinum infernum</name>
    <dbReference type="NCBI Taxonomy" id="35837"/>
    <lineage>
        <taxon>Bacteria</taxon>
        <taxon>Pseudomonadati</taxon>
        <taxon>Thermodesulfobacteriota</taxon>
        <taxon>Syntrophobacteria</taxon>
        <taxon>Syntrophobacterales</taxon>
        <taxon>Syntrophobacteraceae</taxon>
        <taxon>Desulfacinum</taxon>
    </lineage>
</organism>
<feature type="transmembrane region" description="Helical" evidence="5">
    <location>
        <begin position="19"/>
        <end position="36"/>
    </location>
</feature>
<dbReference type="EMBL" id="DSTK01000039">
    <property type="protein sequence ID" value="HFK98238.1"/>
    <property type="molecule type" value="Genomic_DNA"/>
</dbReference>
<evidence type="ECO:0000256" key="4">
    <source>
        <dbReference type="ARBA" id="ARBA00023136"/>
    </source>
</evidence>
<comment type="caution">
    <text evidence="6">The sequence shown here is derived from an EMBL/GenBank/DDBJ whole genome shotgun (WGS) entry which is preliminary data.</text>
</comment>
<reference evidence="6" key="1">
    <citation type="journal article" date="2020" name="mSystems">
        <title>Genome- and Community-Level Interaction Insights into Carbon Utilization and Element Cycling Functions of Hydrothermarchaeota in Hydrothermal Sediment.</title>
        <authorList>
            <person name="Zhou Z."/>
            <person name="Liu Y."/>
            <person name="Xu W."/>
            <person name="Pan J."/>
            <person name="Luo Z.H."/>
            <person name="Li M."/>
        </authorList>
    </citation>
    <scope>NUCLEOTIDE SEQUENCE [LARGE SCALE GENOMIC DNA]</scope>
    <source>
        <strain evidence="6">SpSt-456</strain>
    </source>
</reference>
<feature type="transmembrane region" description="Helical" evidence="5">
    <location>
        <begin position="66"/>
        <end position="84"/>
    </location>
</feature>
<sequence>MAWEPVPAPRPGGRLDPRVRLFVGVLIITAVLLTRSRRALITESLLLASGLIAFGRGKIRRSSLHLIWPTVGTVFVISFLAFGLDMAMDLSLRLVNLFAASALFFQTLAPEELAVALRSLKIPYPVIFMLLTALRYVPLLGRALRNIYDAQTARGIDVRWRLSNVPRLTALLMPLLVQAFMLAENLAMAMESRGFSRPARSEPRRHPFTPRDALCAALGILAFVGLLYWERRGP</sequence>
<dbReference type="GO" id="GO:0005886">
    <property type="term" value="C:plasma membrane"/>
    <property type="evidence" value="ECO:0007669"/>
    <property type="project" value="TreeGrafter"/>
</dbReference>
<evidence type="ECO:0000256" key="1">
    <source>
        <dbReference type="ARBA" id="ARBA00004141"/>
    </source>
</evidence>
<dbReference type="Pfam" id="PF02361">
    <property type="entry name" value="CbiQ"/>
    <property type="match status" value="1"/>
</dbReference>
<protein>
    <submittedName>
        <fullName evidence="6">Energy-coupling factor transporter transmembrane protein EcfT</fullName>
    </submittedName>
</protein>
<evidence type="ECO:0000256" key="5">
    <source>
        <dbReference type="SAM" id="Phobius"/>
    </source>
</evidence>
<dbReference type="PANTHER" id="PTHR33514:SF13">
    <property type="entry name" value="PROTEIN ABCI12, CHLOROPLASTIC"/>
    <property type="match status" value="1"/>
</dbReference>
<gene>
    <name evidence="6" type="ORF">ENS06_13080</name>
</gene>
<dbReference type="PANTHER" id="PTHR33514">
    <property type="entry name" value="PROTEIN ABCI12, CHLOROPLASTIC"/>
    <property type="match status" value="1"/>
</dbReference>
<accession>A0A832A440</accession>
<keyword evidence="3 5" id="KW-1133">Transmembrane helix</keyword>